<accession>A0A1G2QHS7</accession>
<dbReference type="EMBL" id="MHTK01000004">
    <property type="protein sequence ID" value="OHA59923.1"/>
    <property type="molecule type" value="Genomic_DNA"/>
</dbReference>
<comment type="caution">
    <text evidence="2">The sequence shown here is derived from an EMBL/GenBank/DDBJ whole genome shotgun (WGS) entry which is preliminary data.</text>
</comment>
<dbReference type="AlphaFoldDB" id="A0A1G2QHS7"/>
<reference evidence="2 3" key="1">
    <citation type="journal article" date="2016" name="Nat. Commun.">
        <title>Thousands of microbial genomes shed light on interconnected biogeochemical processes in an aquifer system.</title>
        <authorList>
            <person name="Anantharaman K."/>
            <person name="Brown C.T."/>
            <person name="Hug L.A."/>
            <person name="Sharon I."/>
            <person name="Castelle C.J."/>
            <person name="Probst A.J."/>
            <person name="Thomas B.C."/>
            <person name="Singh A."/>
            <person name="Wilkins M.J."/>
            <person name="Karaoz U."/>
            <person name="Brodie E.L."/>
            <person name="Williams K.H."/>
            <person name="Hubbard S.S."/>
            <person name="Banfield J.F."/>
        </authorList>
    </citation>
    <scope>NUCLEOTIDE SEQUENCE [LARGE SCALE GENOMIC DNA]</scope>
</reference>
<keyword evidence="1" id="KW-1133">Transmembrane helix</keyword>
<keyword evidence="1" id="KW-0812">Transmembrane</keyword>
<keyword evidence="1" id="KW-0472">Membrane</keyword>
<protein>
    <submittedName>
        <fullName evidence="2">Uncharacterized protein</fullName>
    </submittedName>
</protein>
<feature type="transmembrane region" description="Helical" evidence="1">
    <location>
        <begin position="34"/>
        <end position="55"/>
    </location>
</feature>
<evidence type="ECO:0000313" key="3">
    <source>
        <dbReference type="Proteomes" id="UP000177838"/>
    </source>
</evidence>
<name>A0A1G2QHS7_9BACT</name>
<organism evidence="2 3">
    <name type="scientific">Candidatus Vogelbacteria bacterium RIFOXYD1_FULL_46_19</name>
    <dbReference type="NCBI Taxonomy" id="1802439"/>
    <lineage>
        <taxon>Bacteria</taxon>
        <taxon>Candidatus Vogeliibacteriota</taxon>
    </lineage>
</organism>
<proteinExistence type="predicted"/>
<evidence type="ECO:0000313" key="2">
    <source>
        <dbReference type="EMBL" id="OHA59923.1"/>
    </source>
</evidence>
<dbReference type="Proteomes" id="UP000177838">
    <property type="component" value="Unassembled WGS sequence"/>
</dbReference>
<gene>
    <name evidence="2" type="ORF">A2589_02705</name>
</gene>
<evidence type="ECO:0000256" key="1">
    <source>
        <dbReference type="SAM" id="Phobius"/>
    </source>
</evidence>
<sequence>MEAELEQRLEAIETLACDNRRMLKKLLRYRRLEALYAVIKWLIFAGATLWAYYYLQPYLEQVLAAYSQVNGLFQGLSLPGNN</sequence>